<sequence length="46" mass="4949">MESELVKSPLAGPAIFTDSGVTPCASSWLISLRSVKRAVITEHSYL</sequence>
<reference evidence="1 2" key="1">
    <citation type="submission" date="2016-10" db="EMBL/GenBank/DDBJ databases">
        <authorList>
            <person name="Varghese N."/>
            <person name="Submissions S."/>
        </authorList>
    </citation>
    <scope>NUCLEOTIDE SEQUENCE [LARGE SCALE GENOMIC DNA]</scope>
    <source>
        <strain evidence="1 2">DSM 29073</strain>
    </source>
</reference>
<protein>
    <submittedName>
        <fullName evidence="1">Uncharacterized protein</fullName>
    </submittedName>
</protein>
<evidence type="ECO:0000313" key="2">
    <source>
        <dbReference type="Proteomes" id="UP000236725"/>
    </source>
</evidence>
<proteinExistence type="predicted"/>
<comment type="caution">
    <text evidence="1">The sequence shown here is derived from an EMBL/GenBank/DDBJ whole genome shotgun (WGS) entry which is preliminary data.</text>
</comment>
<dbReference type="EMBL" id="FNVS01000002">
    <property type="protein sequence ID" value="SEF54575.1"/>
    <property type="molecule type" value="Genomic_DNA"/>
</dbReference>
<organism evidence="1 2">
    <name type="scientific">Parabacteroides chinchillae</name>
    <dbReference type="NCBI Taxonomy" id="871327"/>
    <lineage>
        <taxon>Bacteria</taxon>
        <taxon>Pseudomonadati</taxon>
        <taxon>Bacteroidota</taxon>
        <taxon>Bacteroidia</taxon>
        <taxon>Bacteroidales</taxon>
        <taxon>Tannerellaceae</taxon>
        <taxon>Parabacteroides</taxon>
    </lineage>
</organism>
<evidence type="ECO:0000313" key="1">
    <source>
        <dbReference type="EMBL" id="SEF54575.1"/>
    </source>
</evidence>
<dbReference type="Proteomes" id="UP000236725">
    <property type="component" value="Unassembled WGS sequence"/>
</dbReference>
<gene>
    <name evidence="1" type="ORF">SAMN05444001_102184</name>
</gene>
<keyword evidence="2" id="KW-1185">Reference proteome</keyword>
<dbReference type="AlphaFoldDB" id="A0A8G2BUF1"/>
<accession>A0A8G2BUF1</accession>
<name>A0A8G2BUF1_9BACT</name>